<proteinExistence type="predicted"/>
<gene>
    <name evidence="1" type="ORF">RHGRI_013298</name>
</gene>
<dbReference type="GO" id="GO:0048367">
    <property type="term" value="P:shoot system development"/>
    <property type="evidence" value="ECO:0007669"/>
    <property type="project" value="InterPro"/>
</dbReference>
<reference evidence="1" key="1">
    <citation type="submission" date="2020-08" db="EMBL/GenBank/DDBJ databases">
        <title>Plant Genome Project.</title>
        <authorList>
            <person name="Zhang R.-G."/>
        </authorList>
    </citation>
    <scope>NUCLEOTIDE SEQUENCE</scope>
    <source>
        <strain evidence="1">WSP0</strain>
        <tissue evidence="1">Leaf</tissue>
    </source>
</reference>
<organism evidence="1 2">
    <name type="scientific">Rhododendron griersonianum</name>
    <dbReference type="NCBI Taxonomy" id="479676"/>
    <lineage>
        <taxon>Eukaryota</taxon>
        <taxon>Viridiplantae</taxon>
        <taxon>Streptophyta</taxon>
        <taxon>Embryophyta</taxon>
        <taxon>Tracheophyta</taxon>
        <taxon>Spermatophyta</taxon>
        <taxon>Magnoliopsida</taxon>
        <taxon>eudicotyledons</taxon>
        <taxon>Gunneridae</taxon>
        <taxon>Pentapetalae</taxon>
        <taxon>asterids</taxon>
        <taxon>Ericales</taxon>
        <taxon>Ericaceae</taxon>
        <taxon>Ericoideae</taxon>
        <taxon>Rhodoreae</taxon>
        <taxon>Rhododendron</taxon>
    </lineage>
</organism>
<keyword evidence="2" id="KW-1185">Reference proteome</keyword>
<dbReference type="EMBL" id="JACTNZ010000005">
    <property type="protein sequence ID" value="KAG5547560.1"/>
    <property type="molecule type" value="Genomic_DNA"/>
</dbReference>
<name>A0AAV6K557_9ERIC</name>
<dbReference type="PANTHER" id="PTHR33070:SF129">
    <property type="entry name" value="DUF241 DOMAIN PROTEIN"/>
    <property type="match status" value="1"/>
</dbReference>
<dbReference type="InterPro" id="IPR004320">
    <property type="entry name" value="BPS1_pln"/>
</dbReference>
<dbReference type="PANTHER" id="PTHR33070">
    <property type="entry name" value="OS06G0725500 PROTEIN"/>
    <property type="match status" value="1"/>
</dbReference>
<comment type="caution">
    <text evidence="1">The sequence shown here is derived from an EMBL/GenBank/DDBJ whole genome shotgun (WGS) entry which is preliminary data.</text>
</comment>
<sequence>MASSPLRSKSFYHARSVSLPSTLHPVIPHFDEHLGLSGLENIYDRLDDLLLLPHTQQAFAQQCHEKWVEVVQEKYLGLLDVCATANDVSSQTKQDLQGLLSILRRRREENDFSEYLNSKKKAKKVIQKSLKDLKSIKTKHTIVVVGKSREILDSLNEVEAATIGAFETLLSYISGTKAGTSSLPCFQLEREMDSSPLRSKSNYHTRSVSLPSRLHPLILHVDENSRLNGLRILFERLDNMLLLPRTQQAFAQQRHLILVEEVLEKYLRLLDICAAAKDVSTQTKQDVQNLLSILRRRRDSNDFAGLLNEVEAATIGVFESSLSYIAGAKVESRVSGFSLVSKLMNRKSVAPKEEETKTEAFEKFDAALHSLNSPKTSKTDGLIHMDDVQNQLWKLESSIEDLEEGLESLFRWLIKTRVSLLNILNH</sequence>
<dbReference type="Pfam" id="PF03087">
    <property type="entry name" value="BPS1"/>
    <property type="match status" value="3"/>
</dbReference>
<evidence type="ECO:0000313" key="2">
    <source>
        <dbReference type="Proteomes" id="UP000823749"/>
    </source>
</evidence>
<accession>A0AAV6K557</accession>
<dbReference type="AlphaFoldDB" id="A0AAV6K557"/>
<protein>
    <submittedName>
        <fullName evidence="1">Uncharacterized protein</fullName>
    </submittedName>
</protein>
<evidence type="ECO:0000313" key="1">
    <source>
        <dbReference type="EMBL" id="KAG5547560.1"/>
    </source>
</evidence>
<dbReference type="GO" id="GO:0048364">
    <property type="term" value="P:root development"/>
    <property type="evidence" value="ECO:0007669"/>
    <property type="project" value="InterPro"/>
</dbReference>
<dbReference type="Proteomes" id="UP000823749">
    <property type="component" value="Chromosome 5"/>
</dbReference>